<keyword evidence="5" id="KW-0472">Membrane</keyword>
<keyword evidence="5" id="KW-0812">Transmembrane</keyword>
<name>A0AAF5D6Y4_STRER</name>
<evidence type="ECO:0000256" key="3">
    <source>
        <dbReference type="ARBA" id="ARBA00022840"/>
    </source>
</evidence>
<evidence type="ECO:0000256" key="4">
    <source>
        <dbReference type="ARBA" id="ARBA00044157"/>
    </source>
</evidence>
<protein>
    <recommendedName>
        <fullName evidence="4">Dephospho-CoA kinase domain-containing protein</fullName>
    </recommendedName>
</protein>
<evidence type="ECO:0000256" key="5">
    <source>
        <dbReference type="SAM" id="Phobius"/>
    </source>
</evidence>
<dbReference type="Proteomes" id="UP000035681">
    <property type="component" value="Unplaced"/>
</dbReference>
<keyword evidence="6" id="KW-1185">Reference proteome</keyword>
<keyword evidence="2" id="KW-0547">Nucleotide-binding</keyword>
<dbReference type="GO" id="GO:0005737">
    <property type="term" value="C:cytoplasm"/>
    <property type="evidence" value="ECO:0007669"/>
    <property type="project" value="UniProtKB-ARBA"/>
</dbReference>
<dbReference type="Pfam" id="PF01121">
    <property type="entry name" value="CoaE"/>
    <property type="match status" value="1"/>
</dbReference>
<evidence type="ECO:0000256" key="1">
    <source>
        <dbReference type="ARBA" id="ARBA00009018"/>
    </source>
</evidence>
<dbReference type="PROSITE" id="PS51219">
    <property type="entry name" value="DPCK"/>
    <property type="match status" value="1"/>
</dbReference>
<dbReference type="SUPFAM" id="SSF52540">
    <property type="entry name" value="P-loop containing nucleoside triphosphate hydrolases"/>
    <property type="match status" value="1"/>
</dbReference>
<dbReference type="InterPro" id="IPR001977">
    <property type="entry name" value="Depp_CoAkinase"/>
</dbReference>
<dbReference type="WBParaSite" id="TCONS_00007633.p1">
    <property type="protein sequence ID" value="TCONS_00007633.p1"/>
    <property type="gene ID" value="XLOC_005664"/>
</dbReference>
<organism evidence="6 7">
    <name type="scientific">Strongyloides stercoralis</name>
    <name type="common">Threadworm</name>
    <dbReference type="NCBI Taxonomy" id="6248"/>
    <lineage>
        <taxon>Eukaryota</taxon>
        <taxon>Metazoa</taxon>
        <taxon>Ecdysozoa</taxon>
        <taxon>Nematoda</taxon>
        <taxon>Chromadorea</taxon>
        <taxon>Rhabditida</taxon>
        <taxon>Tylenchina</taxon>
        <taxon>Panagrolaimomorpha</taxon>
        <taxon>Strongyloidoidea</taxon>
        <taxon>Strongyloididae</taxon>
        <taxon>Strongyloides</taxon>
    </lineage>
</organism>
<dbReference type="GO" id="GO:0004140">
    <property type="term" value="F:dephospho-CoA kinase activity"/>
    <property type="evidence" value="ECO:0007669"/>
    <property type="project" value="InterPro"/>
</dbReference>
<sequence length="227" mass="26301">MFLVGLTGGIATGKSTVSKYIKRFNIPVIDADVIAREIVKNGTPVYKKLRESFDGSFFDSETGELNREKMAEYIFRDAKKRKLLNSITHSAIRKRIIWEIIKTFFKGHQFIILDIPLLFESGMSMFVQKIVVVSCNNEIQANRLMKRDNITRIEATNKINAQMPLELKKERANFIIDNNGNIEETLEMVDVLISRLRKSWIGLFIKLIIGVIFIFILYIIFVVLRMY</sequence>
<dbReference type="FunFam" id="3.40.50.300:FF:000485">
    <property type="entry name" value="Dephospho-CoA kinase CAB5"/>
    <property type="match status" value="1"/>
</dbReference>
<evidence type="ECO:0000256" key="2">
    <source>
        <dbReference type="ARBA" id="ARBA00022741"/>
    </source>
</evidence>
<keyword evidence="3" id="KW-0067">ATP-binding</keyword>
<dbReference type="InterPro" id="IPR027417">
    <property type="entry name" value="P-loop_NTPase"/>
</dbReference>
<dbReference type="AlphaFoldDB" id="A0AAF5D6Y4"/>
<accession>A0AAF5D6Y4</accession>
<dbReference type="Gene3D" id="3.40.50.300">
    <property type="entry name" value="P-loop containing nucleotide triphosphate hydrolases"/>
    <property type="match status" value="1"/>
</dbReference>
<dbReference type="HAMAP" id="MF_00376">
    <property type="entry name" value="Dephospho_CoA_kinase"/>
    <property type="match status" value="1"/>
</dbReference>
<reference evidence="7" key="1">
    <citation type="submission" date="2024-02" db="UniProtKB">
        <authorList>
            <consortium name="WormBaseParasite"/>
        </authorList>
    </citation>
    <scope>IDENTIFICATION</scope>
</reference>
<proteinExistence type="inferred from homology"/>
<evidence type="ECO:0000313" key="6">
    <source>
        <dbReference type="Proteomes" id="UP000035681"/>
    </source>
</evidence>
<feature type="transmembrane region" description="Helical" evidence="5">
    <location>
        <begin position="203"/>
        <end position="224"/>
    </location>
</feature>
<evidence type="ECO:0000313" key="7">
    <source>
        <dbReference type="WBParaSite" id="TCONS_00007633.p1"/>
    </source>
</evidence>
<keyword evidence="5" id="KW-1133">Transmembrane helix</keyword>
<dbReference type="NCBIfam" id="TIGR00152">
    <property type="entry name" value="dephospho-CoA kinase"/>
    <property type="match status" value="1"/>
</dbReference>
<dbReference type="GO" id="GO:0005524">
    <property type="term" value="F:ATP binding"/>
    <property type="evidence" value="ECO:0007669"/>
    <property type="project" value="UniProtKB-KW"/>
</dbReference>
<dbReference type="CDD" id="cd02022">
    <property type="entry name" value="DPCK"/>
    <property type="match status" value="1"/>
</dbReference>
<dbReference type="GO" id="GO:0015937">
    <property type="term" value="P:coenzyme A biosynthetic process"/>
    <property type="evidence" value="ECO:0007669"/>
    <property type="project" value="InterPro"/>
</dbReference>
<dbReference type="PANTHER" id="PTHR10695">
    <property type="entry name" value="DEPHOSPHO-COA KINASE-RELATED"/>
    <property type="match status" value="1"/>
</dbReference>
<comment type="similarity">
    <text evidence="1">Belongs to the CoaE family.</text>
</comment>
<dbReference type="PANTHER" id="PTHR10695:SF46">
    <property type="entry name" value="BIFUNCTIONAL COENZYME A SYNTHASE-RELATED"/>
    <property type="match status" value="1"/>
</dbReference>